<reference evidence="1" key="1">
    <citation type="journal article" date="2015" name="Nature">
        <title>Complex archaea that bridge the gap between prokaryotes and eukaryotes.</title>
        <authorList>
            <person name="Spang A."/>
            <person name="Saw J.H."/>
            <person name="Jorgensen S.L."/>
            <person name="Zaremba-Niedzwiedzka K."/>
            <person name="Martijn J."/>
            <person name="Lind A.E."/>
            <person name="van Eijk R."/>
            <person name="Schleper C."/>
            <person name="Guy L."/>
            <person name="Ettema T.J."/>
        </authorList>
    </citation>
    <scope>NUCLEOTIDE SEQUENCE</scope>
</reference>
<evidence type="ECO:0000313" key="1">
    <source>
        <dbReference type="EMBL" id="KKM75345.1"/>
    </source>
</evidence>
<organism evidence="1">
    <name type="scientific">marine sediment metagenome</name>
    <dbReference type="NCBI Taxonomy" id="412755"/>
    <lineage>
        <taxon>unclassified sequences</taxon>
        <taxon>metagenomes</taxon>
        <taxon>ecological metagenomes</taxon>
    </lineage>
</organism>
<dbReference type="EMBL" id="LAZR01008993">
    <property type="protein sequence ID" value="KKM75345.1"/>
    <property type="molecule type" value="Genomic_DNA"/>
</dbReference>
<feature type="non-terminal residue" evidence="1">
    <location>
        <position position="1"/>
    </location>
</feature>
<dbReference type="Gene3D" id="3.90.550.10">
    <property type="entry name" value="Spore Coat Polysaccharide Biosynthesis Protein SpsA, Chain A"/>
    <property type="match status" value="1"/>
</dbReference>
<evidence type="ECO:0008006" key="2">
    <source>
        <dbReference type="Google" id="ProtNLM"/>
    </source>
</evidence>
<proteinExistence type="predicted"/>
<dbReference type="InterPro" id="IPR029044">
    <property type="entry name" value="Nucleotide-diphossugar_trans"/>
</dbReference>
<gene>
    <name evidence="1" type="ORF">LCGC14_1391230</name>
</gene>
<dbReference type="PANTHER" id="PTHR43179">
    <property type="entry name" value="RHAMNOSYLTRANSFERASE WBBL"/>
    <property type="match status" value="1"/>
</dbReference>
<accession>A0A0F9MFJ8</accession>
<protein>
    <recommendedName>
        <fullName evidence="2">Glycosyltransferase 2-like domain-containing protein</fullName>
    </recommendedName>
</protein>
<sequence>DIFVPTHAGINLTVACVNSLYQFTKAPFHLIFMDDAPAADYGLTEQYVTEMQKTHNNITYIRSNIPWKCGNTFFNAALRYSKTPITVTCMNSMTVVPGWETTALRLMEDDPLIGSIGFKCLFPSGLIESAGLVFVGNLPTDYGRDLPGHWCTEIRDAECVQWAFAMHRRRALEGNLPEDIYNGHVGWDDIDNNFILKSKGWKMVYCGQGSGVHQPRATRGSNSVEAHNKNQENGRTFYKRWGLWDQFIEGSKMDVRNTLKYETKAELSTQVNKILVLQQLVREAEAAIQPLVINALAELKVDPDKYLLEMNPATDTWLLKLNSELVAESLAEAPVVSDNRHETPEKTIEAVKT</sequence>
<dbReference type="AlphaFoldDB" id="A0A0F9MFJ8"/>
<name>A0A0F9MFJ8_9ZZZZ</name>
<comment type="caution">
    <text evidence="1">The sequence shown here is derived from an EMBL/GenBank/DDBJ whole genome shotgun (WGS) entry which is preliminary data.</text>
</comment>
<dbReference type="SUPFAM" id="SSF53448">
    <property type="entry name" value="Nucleotide-diphospho-sugar transferases"/>
    <property type="match status" value="1"/>
</dbReference>
<dbReference type="PANTHER" id="PTHR43179:SF7">
    <property type="entry name" value="RHAMNOSYLTRANSFERASE WBBL"/>
    <property type="match status" value="1"/>
</dbReference>